<evidence type="ECO:0000313" key="1">
    <source>
        <dbReference type="EMBL" id="KKN59481.1"/>
    </source>
</evidence>
<reference evidence="1" key="1">
    <citation type="journal article" date="2015" name="Nature">
        <title>Complex archaea that bridge the gap between prokaryotes and eukaryotes.</title>
        <authorList>
            <person name="Spang A."/>
            <person name="Saw J.H."/>
            <person name="Jorgensen S.L."/>
            <person name="Zaremba-Niedzwiedzka K."/>
            <person name="Martijn J."/>
            <person name="Lind A.E."/>
            <person name="van Eijk R."/>
            <person name="Schleper C."/>
            <person name="Guy L."/>
            <person name="Ettema T.J."/>
        </authorList>
    </citation>
    <scope>NUCLEOTIDE SEQUENCE</scope>
</reference>
<protein>
    <submittedName>
        <fullName evidence="1">Uncharacterized protein</fullName>
    </submittedName>
</protein>
<name>A0A0F9UE13_9ZZZZ</name>
<accession>A0A0F9UE13</accession>
<organism evidence="1">
    <name type="scientific">marine sediment metagenome</name>
    <dbReference type="NCBI Taxonomy" id="412755"/>
    <lineage>
        <taxon>unclassified sequences</taxon>
        <taxon>metagenomes</taxon>
        <taxon>ecological metagenomes</taxon>
    </lineage>
</organism>
<comment type="caution">
    <text evidence="1">The sequence shown here is derived from an EMBL/GenBank/DDBJ whole genome shotgun (WGS) entry which is preliminary data.</text>
</comment>
<dbReference type="EMBL" id="LAZR01000725">
    <property type="protein sequence ID" value="KKN59481.1"/>
    <property type="molecule type" value="Genomic_DNA"/>
</dbReference>
<gene>
    <name evidence="1" type="ORF">LCGC14_0541930</name>
</gene>
<proteinExistence type="predicted"/>
<sequence>MSGGHWGFSANVICDGLEQVSEERYIITGFPELSKIFDLLAPILYDIIHDLDYDISGDCFIMDKVKFQKEAVEKLRKVLNENK</sequence>
<dbReference type="AlphaFoldDB" id="A0A0F9UE13"/>